<feature type="binding site" evidence="8">
    <location>
        <position position="247"/>
    </location>
    <ligand>
        <name>Mg(2+)</name>
        <dbReference type="ChEBI" id="CHEBI:18420"/>
    </ligand>
</feature>
<keyword evidence="2 8" id="KW-0479">Metal-binding</keyword>
<evidence type="ECO:0000256" key="6">
    <source>
        <dbReference type="HAMAP-Rule" id="MF_00900"/>
    </source>
</evidence>
<feature type="binding site" evidence="7">
    <location>
        <begin position="265"/>
        <end position="269"/>
    </location>
    <ligand>
        <name>GTP</name>
        <dbReference type="ChEBI" id="CHEBI:37565"/>
    </ligand>
</feature>
<name>D8JYP5_HYPDA</name>
<dbReference type="Pfam" id="PF19275">
    <property type="entry name" value="HflX_C"/>
    <property type="match status" value="1"/>
</dbReference>
<comment type="subunit">
    <text evidence="6">Monomer. Associates with the 50S ribosomal subunit.</text>
</comment>
<dbReference type="PROSITE" id="PS51705">
    <property type="entry name" value="G_HFLX"/>
    <property type="match status" value="1"/>
</dbReference>
<dbReference type="Gene3D" id="6.10.250.2860">
    <property type="match status" value="1"/>
</dbReference>
<dbReference type="PIRSF" id="PIRSF006809">
    <property type="entry name" value="GTP-binding_hflX_prd"/>
    <property type="match status" value="1"/>
</dbReference>
<dbReference type="NCBIfam" id="TIGR03156">
    <property type="entry name" value="GTP_HflX"/>
    <property type="match status" value="1"/>
</dbReference>
<dbReference type="PANTHER" id="PTHR10229:SF0">
    <property type="entry name" value="GTP-BINDING PROTEIN 6-RELATED"/>
    <property type="match status" value="1"/>
</dbReference>
<dbReference type="InterPro" id="IPR006073">
    <property type="entry name" value="GTP-bd"/>
</dbReference>
<proteinExistence type="inferred from homology"/>
<dbReference type="Gene3D" id="3.40.50.300">
    <property type="entry name" value="P-loop containing nucleotide triphosphate hydrolases"/>
    <property type="match status" value="1"/>
</dbReference>
<accession>D8JYP5</accession>
<keyword evidence="4 8" id="KW-0460">Magnesium</keyword>
<dbReference type="SUPFAM" id="SSF52540">
    <property type="entry name" value="P-loop containing nucleoside triphosphate hydrolases"/>
    <property type="match status" value="1"/>
</dbReference>
<comment type="subcellular location">
    <subcellularLocation>
        <location evidence="6">Cytoplasm</location>
    </subcellularLocation>
    <text evidence="6">May associate with membranes.</text>
</comment>
<dbReference type="Pfam" id="PF16360">
    <property type="entry name" value="GTP-bdg_M"/>
    <property type="match status" value="1"/>
</dbReference>
<dbReference type="GO" id="GO:0046872">
    <property type="term" value="F:metal ion binding"/>
    <property type="evidence" value="ECO:0007669"/>
    <property type="project" value="UniProtKB-KW"/>
</dbReference>
<dbReference type="Proteomes" id="UP000002033">
    <property type="component" value="Chromosome"/>
</dbReference>
<feature type="binding site" evidence="7">
    <location>
        <begin position="357"/>
        <end position="360"/>
    </location>
    <ligand>
        <name>GTP</name>
        <dbReference type="ChEBI" id="CHEBI:37565"/>
    </ligand>
</feature>
<evidence type="ECO:0000256" key="9">
    <source>
        <dbReference type="SAM" id="MobiDB-lite"/>
    </source>
</evidence>
<dbReference type="FunFam" id="3.40.50.11060:FF:000001">
    <property type="entry name" value="GTPase HflX"/>
    <property type="match status" value="1"/>
</dbReference>
<sequence length="467" mass="51496">MTPISNNPDGEDASPRKRRRTSQDTRQPRTRTLVLVPVLKRPQRSGDAAKTAGETHTPENRLSEAVGLANAIDLDIIDSAIVPMSEPRPSTLLGSGKVDELGGRVRDLDIGLVVVDHALTPVQQRNLEKAWNTKVVDRTGLILEIFGARARTREGVLQVELAHLSYQKGRLVRAWTHLERQRGGGGFLGGPGEAQIELDKRMLQDRIDAIKRDLKDVVRTRDLHRKGRRKVPYPIVAVVGYTNAGKSTLFNKITGAGVVAMDQVFATLDPTMREVKLPSARRIILSDTVGFISDLPTSLVAAFRATLEEVVEADLILHVRDIAHEETEAQARDVEKVLSELGIDTLPVDGHIQEVWNKIDLLTGDRRAELQHEAQRNERPPVLVSAVTGEGIVPLLDAIDSRLSVADEILDVIIPGSLGALLNWLHETCDVLAREARKDGSIELRLRIPSEKKDRVLGQLRKAGLKV</sequence>
<dbReference type="CDD" id="cd01878">
    <property type="entry name" value="HflX"/>
    <property type="match status" value="1"/>
</dbReference>
<dbReference type="PRINTS" id="PR00326">
    <property type="entry name" value="GTP1OBG"/>
</dbReference>
<evidence type="ECO:0000256" key="1">
    <source>
        <dbReference type="ARBA" id="ARBA00022490"/>
    </source>
</evidence>
<dbReference type="HOGENOM" id="CLU_019597_1_0_5"/>
<evidence type="ECO:0000256" key="8">
    <source>
        <dbReference type="PIRSR" id="PIRSR006809-2"/>
    </source>
</evidence>
<reference evidence="12" key="1">
    <citation type="journal article" date="2011" name="J. Bacteriol.">
        <title>Genome sequences of eight morphologically diverse alphaproteobacteria.</title>
        <authorList>
            <consortium name="US DOE Joint Genome Institute"/>
            <person name="Brown P.J."/>
            <person name="Kysela D.T."/>
            <person name="Buechlein A."/>
            <person name="Hemmerich C."/>
            <person name="Brun Y.V."/>
        </authorList>
    </citation>
    <scope>NUCLEOTIDE SEQUENCE [LARGE SCALE GENOMIC DNA]</scope>
    <source>
        <strain evidence="12">ATCC 51888 / DSM 1869 / NCIB 11706 / TK 0415</strain>
    </source>
</reference>
<feature type="domain" description="Hflx-type G" evidence="10">
    <location>
        <begin position="234"/>
        <end position="407"/>
    </location>
</feature>
<dbReference type="PANTHER" id="PTHR10229">
    <property type="entry name" value="GTP-BINDING PROTEIN HFLX"/>
    <property type="match status" value="1"/>
</dbReference>
<evidence type="ECO:0000256" key="7">
    <source>
        <dbReference type="PIRSR" id="PIRSR006809-1"/>
    </source>
</evidence>
<organism evidence="11 12">
    <name type="scientific">Hyphomicrobium denitrificans (strain ATCC 51888 / DSM 1869 / NCIMB 11706 / TK 0415)</name>
    <dbReference type="NCBI Taxonomy" id="582899"/>
    <lineage>
        <taxon>Bacteria</taxon>
        <taxon>Pseudomonadati</taxon>
        <taxon>Pseudomonadota</taxon>
        <taxon>Alphaproteobacteria</taxon>
        <taxon>Hyphomicrobiales</taxon>
        <taxon>Hyphomicrobiaceae</taxon>
        <taxon>Hyphomicrobium</taxon>
    </lineage>
</organism>
<evidence type="ECO:0000256" key="2">
    <source>
        <dbReference type="ARBA" id="ARBA00022723"/>
    </source>
</evidence>
<dbReference type="InterPro" id="IPR025121">
    <property type="entry name" value="GTPase_HflX_N"/>
</dbReference>
<dbReference type="AlphaFoldDB" id="D8JYP5"/>
<evidence type="ECO:0000313" key="11">
    <source>
        <dbReference type="EMBL" id="ADJ23497.1"/>
    </source>
</evidence>
<protein>
    <recommendedName>
        <fullName evidence="6">GTPase HflX</fullName>
    </recommendedName>
    <alternativeName>
        <fullName evidence="6">GTP-binding protein HflX</fullName>
    </alternativeName>
</protein>
<dbReference type="InterPro" id="IPR032305">
    <property type="entry name" value="GTP-bd_M"/>
</dbReference>
<keyword evidence="3 6" id="KW-0547">Nucleotide-binding</keyword>
<dbReference type="Gene3D" id="3.40.50.11060">
    <property type="entry name" value="GTPase HflX, N-terminal domain"/>
    <property type="match status" value="1"/>
</dbReference>
<dbReference type="eggNOG" id="COG2262">
    <property type="taxonomic scope" value="Bacteria"/>
</dbReference>
<feature type="region of interest" description="Disordered" evidence="9">
    <location>
        <begin position="1"/>
        <end position="59"/>
    </location>
</feature>
<dbReference type="InterPro" id="IPR016496">
    <property type="entry name" value="GTPase_HflX"/>
</dbReference>
<dbReference type="GO" id="GO:0003924">
    <property type="term" value="F:GTPase activity"/>
    <property type="evidence" value="ECO:0007669"/>
    <property type="project" value="UniProtKB-UniRule"/>
</dbReference>
<evidence type="ECO:0000259" key="10">
    <source>
        <dbReference type="PROSITE" id="PS51705"/>
    </source>
</evidence>
<comment type="similarity">
    <text evidence="6">Belongs to the TRAFAC class OBG-HflX-like GTPase superfamily. HflX GTPase family.</text>
</comment>
<keyword evidence="1 6" id="KW-0963">Cytoplasm</keyword>
<dbReference type="OrthoDB" id="9812272at2"/>
<feature type="binding site" evidence="7">
    <location>
        <begin position="240"/>
        <end position="247"/>
    </location>
    <ligand>
        <name>GTP</name>
        <dbReference type="ChEBI" id="CHEBI:37565"/>
    </ligand>
</feature>
<dbReference type="InterPro" id="IPR030394">
    <property type="entry name" value="G_HFLX_dom"/>
</dbReference>
<dbReference type="InterPro" id="IPR045498">
    <property type="entry name" value="HflX_C"/>
</dbReference>
<dbReference type="KEGG" id="hdn:Hden_1690"/>
<feature type="binding site" evidence="8">
    <location>
        <position position="267"/>
    </location>
    <ligand>
        <name>Mg(2+)</name>
        <dbReference type="ChEBI" id="CHEBI:18420"/>
    </ligand>
</feature>
<dbReference type="Pfam" id="PF13167">
    <property type="entry name" value="GTP-bdg_N"/>
    <property type="match status" value="1"/>
</dbReference>
<comment type="function">
    <text evidence="6">GTPase that associates with the 50S ribosomal subunit and may have a role during protein synthesis or ribosome biogenesis.</text>
</comment>
<evidence type="ECO:0000256" key="3">
    <source>
        <dbReference type="ARBA" id="ARBA00022741"/>
    </source>
</evidence>
<keyword evidence="5 6" id="KW-0342">GTP-binding</keyword>
<evidence type="ECO:0000256" key="5">
    <source>
        <dbReference type="ARBA" id="ARBA00023134"/>
    </source>
</evidence>
<evidence type="ECO:0000256" key="4">
    <source>
        <dbReference type="ARBA" id="ARBA00022842"/>
    </source>
</evidence>
<dbReference type="InterPro" id="IPR027417">
    <property type="entry name" value="P-loop_NTPase"/>
</dbReference>
<comment type="cofactor">
    <cofactor evidence="8">
        <name>Mg(2+)</name>
        <dbReference type="ChEBI" id="CHEBI:18420"/>
    </cofactor>
</comment>
<evidence type="ECO:0000313" key="12">
    <source>
        <dbReference type="Proteomes" id="UP000002033"/>
    </source>
</evidence>
<dbReference type="EMBL" id="CP002083">
    <property type="protein sequence ID" value="ADJ23497.1"/>
    <property type="molecule type" value="Genomic_DNA"/>
</dbReference>
<feature type="binding site" evidence="7">
    <location>
        <begin position="287"/>
        <end position="290"/>
    </location>
    <ligand>
        <name>GTP</name>
        <dbReference type="ChEBI" id="CHEBI:37565"/>
    </ligand>
</feature>
<dbReference type="GO" id="GO:0005737">
    <property type="term" value="C:cytoplasm"/>
    <property type="evidence" value="ECO:0007669"/>
    <property type="project" value="UniProtKB-SubCell"/>
</dbReference>
<dbReference type="GO" id="GO:0005525">
    <property type="term" value="F:GTP binding"/>
    <property type="evidence" value="ECO:0007669"/>
    <property type="project" value="UniProtKB-UniRule"/>
</dbReference>
<dbReference type="InterPro" id="IPR042108">
    <property type="entry name" value="GTPase_HflX_N_sf"/>
</dbReference>
<dbReference type="HAMAP" id="MF_00900">
    <property type="entry name" value="GTPase_HflX"/>
    <property type="match status" value="1"/>
</dbReference>
<keyword evidence="12" id="KW-1185">Reference proteome</keyword>
<dbReference type="STRING" id="582899.Hden_1690"/>
<dbReference type="GO" id="GO:0043022">
    <property type="term" value="F:ribosome binding"/>
    <property type="evidence" value="ECO:0007669"/>
    <property type="project" value="TreeGrafter"/>
</dbReference>
<dbReference type="Pfam" id="PF01926">
    <property type="entry name" value="MMR_HSR1"/>
    <property type="match status" value="1"/>
</dbReference>
<gene>
    <name evidence="6" type="primary">hflX</name>
    <name evidence="11" type="ordered locus">Hden_1690</name>
</gene>